<protein>
    <submittedName>
        <fullName evidence="4">Uncharacterized protein</fullName>
    </submittedName>
</protein>
<keyword evidence="5" id="KW-1185">Reference proteome</keyword>
<dbReference type="GO" id="GO:0005509">
    <property type="term" value="F:calcium ion binding"/>
    <property type="evidence" value="ECO:0007669"/>
    <property type="project" value="InterPro"/>
</dbReference>
<evidence type="ECO:0000313" key="5">
    <source>
        <dbReference type="Proteomes" id="UP000828390"/>
    </source>
</evidence>
<evidence type="ECO:0000256" key="2">
    <source>
        <dbReference type="ARBA" id="ARBA00022737"/>
    </source>
</evidence>
<evidence type="ECO:0000256" key="3">
    <source>
        <dbReference type="ARBA" id="ARBA00023136"/>
    </source>
</evidence>
<accession>A0A9D4QJ81</accession>
<dbReference type="InterPro" id="IPR039800">
    <property type="entry name" value="MICU1/2/3"/>
</dbReference>
<keyword evidence="2" id="KW-0677">Repeat</keyword>
<dbReference type="EMBL" id="JAIWYP010000004">
    <property type="protein sequence ID" value="KAH3833384.1"/>
    <property type="molecule type" value="Genomic_DNA"/>
</dbReference>
<gene>
    <name evidence="4" type="ORF">DPMN_106691</name>
</gene>
<comment type="caution">
    <text evidence="4">The sequence shown here is derived from an EMBL/GenBank/DDBJ whole genome shotgun (WGS) entry which is preliminary data.</text>
</comment>
<comment type="subcellular location">
    <subcellularLocation>
        <location evidence="1">Mitochondrion inner membrane</location>
    </subcellularLocation>
</comment>
<sequence length="188" mass="21627">MVPGESMRCSTNARVNENRVRKMATLTRKTLSSCIRLNVRYFNNLRTKKTGVSKAVLIGLPCSCLLAWKAFKHLRISGQIVPTVYAATDSESLKVGQPKTFREVRFEQFASVQYEGIIYMTPQDFLESVTDDVPRPRIGRTRLRKEDIETWLKNTPAKRRGSRTLFRSMHNKGLISYTEYLFLLCVLT</sequence>
<dbReference type="AlphaFoldDB" id="A0A9D4QJ81"/>
<dbReference type="PANTHER" id="PTHR12294:SF13">
    <property type="entry name" value="MITOCHONDRIAL CALCIUM UPTAKE 3, ISOFORM D"/>
    <property type="match status" value="1"/>
</dbReference>
<keyword evidence="3" id="KW-0472">Membrane</keyword>
<reference evidence="4" key="1">
    <citation type="journal article" date="2019" name="bioRxiv">
        <title>The Genome of the Zebra Mussel, Dreissena polymorpha: A Resource for Invasive Species Research.</title>
        <authorList>
            <person name="McCartney M.A."/>
            <person name="Auch B."/>
            <person name="Kono T."/>
            <person name="Mallez S."/>
            <person name="Zhang Y."/>
            <person name="Obille A."/>
            <person name="Becker A."/>
            <person name="Abrahante J.E."/>
            <person name="Garbe J."/>
            <person name="Badalamenti J.P."/>
            <person name="Herman A."/>
            <person name="Mangelson H."/>
            <person name="Liachko I."/>
            <person name="Sullivan S."/>
            <person name="Sone E.D."/>
            <person name="Koren S."/>
            <person name="Silverstein K.A.T."/>
            <person name="Beckman K.B."/>
            <person name="Gohl D.M."/>
        </authorList>
    </citation>
    <scope>NUCLEOTIDE SEQUENCE</scope>
    <source>
        <strain evidence="4">Duluth1</strain>
        <tissue evidence="4">Whole animal</tissue>
    </source>
</reference>
<dbReference type="GO" id="GO:1990246">
    <property type="term" value="C:uniplex complex"/>
    <property type="evidence" value="ECO:0007669"/>
    <property type="project" value="TreeGrafter"/>
</dbReference>
<dbReference type="GO" id="GO:0051560">
    <property type="term" value="P:mitochondrial calcium ion homeostasis"/>
    <property type="evidence" value="ECO:0007669"/>
    <property type="project" value="TreeGrafter"/>
</dbReference>
<dbReference type="Proteomes" id="UP000828390">
    <property type="component" value="Unassembled WGS sequence"/>
</dbReference>
<name>A0A9D4QJ81_DREPO</name>
<evidence type="ECO:0000313" key="4">
    <source>
        <dbReference type="EMBL" id="KAH3833384.1"/>
    </source>
</evidence>
<evidence type="ECO:0000256" key="1">
    <source>
        <dbReference type="ARBA" id="ARBA00004273"/>
    </source>
</evidence>
<dbReference type="GO" id="GO:0036444">
    <property type="term" value="P:calcium import into the mitochondrion"/>
    <property type="evidence" value="ECO:0007669"/>
    <property type="project" value="TreeGrafter"/>
</dbReference>
<organism evidence="4 5">
    <name type="scientific">Dreissena polymorpha</name>
    <name type="common">Zebra mussel</name>
    <name type="synonym">Mytilus polymorpha</name>
    <dbReference type="NCBI Taxonomy" id="45954"/>
    <lineage>
        <taxon>Eukaryota</taxon>
        <taxon>Metazoa</taxon>
        <taxon>Spiralia</taxon>
        <taxon>Lophotrochozoa</taxon>
        <taxon>Mollusca</taxon>
        <taxon>Bivalvia</taxon>
        <taxon>Autobranchia</taxon>
        <taxon>Heteroconchia</taxon>
        <taxon>Euheterodonta</taxon>
        <taxon>Imparidentia</taxon>
        <taxon>Neoheterodontei</taxon>
        <taxon>Myida</taxon>
        <taxon>Dreissenoidea</taxon>
        <taxon>Dreissenidae</taxon>
        <taxon>Dreissena</taxon>
    </lineage>
</organism>
<proteinExistence type="predicted"/>
<dbReference type="PANTHER" id="PTHR12294">
    <property type="entry name" value="EF HAND DOMAIN FAMILY A1,A2-RELATED"/>
    <property type="match status" value="1"/>
</dbReference>
<feature type="non-terminal residue" evidence="4">
    <location>
        <position position="1"/>
    </location>
</feature>
<reference evidence="4" key="2">
    <citation type="submission" date="2020-11" db="EMBL/GenBank/DDBJ databases">
        <authorList>
            <person name="McCartney M.A."/>
            <person name="Auch B."/>
            <person name="Kono T."/>
            <person name="Mallez S."/>
            <person name="Becker A."/>
            <person name="Gohl D.M."/>
            <person name="Silverstein K.A.T."/>
            <person name="Koren S."/>
            <person name="Bechman K.B."/>
            <person name="Herman A."/>
            <person name="Abrahante J.E."/>
            <person name="Garbe J."/>
        </authorList>
    </citation>
    <scope>NUCLEOTIDE SEQUENCE</scope>
    <source>
        <strain evidence="4">Duluth1</strain>
        <tissue evidence="4">Whole animal</tissue>
    </source>
</reference>